<dbReference type="EMBL" id="MU006291">
    <property type="protein sequence ID" value="KAF2855025.1"/>
    <property type="molecule type" value="Genomic_DNA"/>
</dbReference>
<dbReference type="OrthoDB" id="5421601at2759"/>
<accession>A0A6A7BKN5</accession>
<keyword evidence="3" id="KW-1185">Reference proteome</keyword>
<reference evidence="2" key="1">
    <citation type="submission" date="2020-01" db="EMBL/GenBank/DDBJ databases">
        <authorList>
            <consortium name="DOE Joint Genome Institute"/>
            <person name="Haridas S."/>
            <person name="Albert R."/>
            <person name="Binder M."/>
            <person name="Bloem J."/>
            <person name="Labutti K."/>
            <person name="Salamov A."/>
            <person name="Andreopoulos B."/>
            <person name="Baker S.E."/>
            <person name="Barry K."/>
            <person name="Bills G."/>
            <person name="Bluhm B.H."/>
            <person name="Cannon C."/>
            <person name="Castanera R."/>
            <person name="Culley D.E."/>
            <person name="Daum C."/>
            <person name="Ezra D."/>
            <person name="Gonzalez J.B."/>
            <person name="Henrissat B."/>
            <person name="Kuo A."/>
            <person name="Liang C."/>
            <person name="Lipzen A."/>
            <person name="Lutzoni F."/>
            <person name="Magnuson J."/>
            <person name="Mondo S."/>
            <person name="Nolan M."/>
            <person name="Ohm R."/>
            <person name="Pangilinan J."/>
            <person name="Park H.-J."/>
            <person name="Ramirez L."/>
            <person name="Alfaro M."/>
            <person name="Sun H."/>
            <person name="Tritt A."/>
            <person name="Yoshinaga Y."/>
            <person name="Zwiers L.-H."/>
            <person name="Turgeon B.G."/>
            <person name="Goodwin S.B."/>
            <person name="Spatafora J.W."/>
            <person name="Crous P.W."/>
            <person name="Grigoriev I.V."/>
        </authorList>
    </citation>
    <scope>NUCLEOTIDE SEQUENCE</scope>
    <source>
        <strain evidence="2">IPT5</strain>
    </source>
</reference>
<gene>
    <name evidence="2" type="ORF">T440DRAFT_551308</name>
</gene>
<protein>
    <recommendedName>
        <fullName evidence="4">F-box domain-containing protein</fullName>
    </recommendedName>
</protein>
<dbReference type="Proteomes" id="UP000799423">
    <property type="component" value="Unassembled WGS sequence"/>
</dbReference>
<evidence type="ECO:0000256" key="1">
    <source>
        <dbReference type="SAM" id="MobiDB-lite"/>
    </source>
</evidence>
<name>A0A6A7BKN5_9PLEO</name>
<evidence type="ECO:0000313" key="3">
    <source>
        <dbReference type="Proteomes" id="UP000799423"/>
    </source>
</evidence>
<dbReference type="AlphaFoldDB" id="A0A6A7BKN5"/>
<proteinExistence type="predicted"/>
<evidence type="ECO:0008006" key="4">
    <source>
        <dbReference type="Google" id="ProtNLM"/>
    </source>
</evidence>
<evidence type="ECO:0000313" key="2">
    <source>
        <dbReference type="EMBL" id="KAF2855025.1"/>
    </source>
</evidence>
<organism evidence="2 3">
    <name type="scientific">Plenodomus tracheiphilus IPT5</name>
    <dbReference type="NCBI Taxonomy" id="1408161"/>
    <lineage>
        <taxon>Eukaryota</taxon>
        <taxon>Fungi</taxon>
        <taxon>Dikarya</taxon>
        <taxon>Ascomycota</taxon>
        <taxon>Pezizomycotina</taxon>
        <taxon>Dothideomycetes</taxon>
        <taxon>Pleosporomycetidae</taxon>
        <taxon>Pleosporales</taxon>
        <taxon>Pleosporineae</taxon>
        <taxon>Leptosphaeriaceae</taxon>
        <taxon>Plenodomus</taxon>
    </lineage>
</organism>
<feature type="region of interest" description="Disordered" evidence="1">
    <location>
        <begin position="240"/>
        <end position="260"/>
    </location>
</feature>
<sequence length="485" mass="54638">MGLLELSDELLTLIVNHAIPEGFESLCLACRRLHLFCKPFIKRHNVLRSEFRDFNYLEKFGETSFTIRTSFELLARIAEEPVVARYIQHADFQMDLRLPVVKRLWLMEDRGYRPETVRDLFARSRYLSSTEWEEYFTKYERDLEDNRYCQAAASFVLTLLPNVKSVVLPQRWTSDKDTEKLLQTIVGHARQPNNTSSNASLSSLTNLKTSFSLSTQQGFVLNKITPLLALPNIRSFHGPSSVSHIGSPEPSSPRQLLPPSVGSTMKVAHLRSSNLDGITMTNFLGCTPCLKTLVYSHSNKRLDLPWDICALVTAIAKEAGSHLEELSIAKHDFTGEVAPGTATLRDFALLQKLEIPLDLATCVIRSAAELETRESSGKDSAAEADQSHVNLLICGLVPASVTRLFLRPHERQQHDRTLETMFQDFAEKKDAQLPSLKEIRTSYPATADETYKAKCKKLLSEAEKVGVKMVFDGGRFPQVMDFAKT</sequence>